<keyword evidence="3" id="KW-1185">Reference proteome</keyword>
<evidence type="ECO:0000256" key="1">
    <source>
        <dbReference type="SAM" id="MobiDB-lite"/>
    </source>
</evidence>
<dbReference type="Proteomes" id="UP001497644">
    <property type="component" value="Chromosome 9"/>
</dbReference>
<evidence type="ECO:0000313" key="2">
    <source>
        <dbReference type="EMBL" id="CAL1689688.1"/>
    </source>
</evidence>
<name>A0AAV2PCI5_9HYME</name>
<protein>
    <submittedName>
        <fullName evidence="2">Uncharacterized protein</fullName>
    </submittedName>
</protein>
<dbReference type="AlphaFoldDB" id="A0AAV2PCI5"/>
<accession>A0AAV2PCI5</accession>
<sequence length="239" mass="27091">MDSDPNGMESVPIDKVTSDLTPSFSVFKTSSLLTTGESIDNSRLDVVRTKNSKHKIIEKKISSASTEAGNELSEGNRPESGRPSSRPLDGSNVFDFLLESNRYDRTSRGPFDVVIQAENSSSSIDPISVGRLLYSISKKDIVEIRKISFSKINFQLKSREAANNLIYHSILKTKKYKAFIPFYRTSRRGIIRNVSLDLSDKEIRRGIVVMLSYYQRRSSIEREGMIIPRLLMRPHKILL</sequence>
<reference evidence="2" key="1">
    <citation type="submission" date="2024-04" db="EMBL/GenBank/DDBJ databases">
        <authorList>
            <consortium name="Molecular Ecology Group"/>
        </authorList>
    </citation>
    <scope>NUCLEOTIDE SEQUENCE</scope>
</reference>
<evidence type="ECO:0000313" key="3">
    <source>
        <dbReference type="Proteomes" id="UP001497644"/>
    </source>
</evidence>
<gene>
    <name evidence="2" type="ORF">LPLAT_LOCUS14559</name>
</gene>
<dbReference type="EMBL" id="OZ034832">
    <property type="protein sequence ID" value="CAL1689688.1"/>
    <property type="molecule type" value="Genomic_DNA"/>
</dbReference>
<feature type="region of interest" description="Disordered" evidence="1">
    <location>
        <begin position="59"/>
        <end position="91"/>
    </location>
</feature>
<proteinExistence type="predicted"/>
<organism evidence="2 3">
    <name type="scientific">Lasius platythorax</name>
    <dbReference type="NCBI Taxonomy" id="488582"/>
    <lineage>
        <taxon>Eukaryota</taxon>
        <taxon>Metazoa</taxon>
        <taxon>Ecdysozoa</taxon>
        <taxon>Arthropoda</taxon>
        <taxon>Hexapoda</taxon>
        <taxon>Insecta</taxon>
        <taxon>Pterygota</taxon>
        <taxon>Neoptera</taxon>
        <taxon>Endopterygota</taxon>
        <taxon>Hymenoptera</taxon>
        <taxon>Apocrita</taxon>
        <taxon>Aculeata</taxon>
        <taxon>Formicoidea</taxon>
        <taxon>Formicidae</taxon>
        <taxon>Formicinae</taxon>
        <taxon>Lasius</taxon>
        <taxon>Lasius</taxon>
    </lineage>
</organism>